<dbReference type="PANTHER" id="PTHR11042:SF138">
    <property type="entry name" value="SERINE_THREONINE-PROTEIN KINASE IKS1-RELATED"/>
    <property type="match status" value="1"/>
</dbReference>
<dbReference type="GO" id="GO:0005524">
    <property type="term" value="F:ATP binding"/>
    <property type="evidence" value="ECO:0007669"/>
    <property type="project" value="UniProtKB-KW"/>
</dbReference>
<evidence type="ECO:0000313" key="9">
    <source>
        <dbReference type="Proteomes" id="UP000190831"/>
    </source>
</evidence>
<keyword evidence="3" id="KW-0418">Kinase</keyword>
<dbReference type="PANTHER" id="PTHR11042">
    <property type="entry name" value="EUKARYOTIC TRANSLATION INITIATION FACTOR 2-ALPHA KINASE EIF2-ALPHA KINASE -RELATED"/>
    <property type="match status" value="1"/>
</dbReference>
<dbReference type="Pfam" id="PF00069">
    <property type="entry name" value="Pkinase"/>
    <property type="match status" value="1"/>
</dbReference>
<dbReference type="PROSITE" id="PS00108">
    <property type="entry name" value="PROTEIN_KINASE_ST"/>
    <property type="match status" value="1"/>
</dbReference>
<evidence type="ECO:0000259" key="7">
    <source>
        <dbReference type="PROSITE" id="PS50011"/>
    </source>
</evidence>
<sequence length="576" mass="64854">MSLVVYGDNNGEDDSSVILYDPSSRSLVFLNQNSGEISLVRQIRGPTGLQSSDGPIGAISSFHCPQCGSEVGTSRDFTSPVSPYEADKSLFVHKNYFKLLEQNGSRRPSFSLASSFIPSDLFTPDYYRRFFQELSLLGNGARGSVYKVEHVLLNNHLGIYALKKIPIGNDLSWLERGIQEVKFLSSLTHKSANLITYNHVWLEMDSACGIVQASDGKDCGTPENIPCIFILQQFCPGGNLEDVIYKKVFGKDSDHESPEERKRKFKLQRRHKASQTAQRGLRSEQIVSIMLDLSSGLQELHNLNIIHRDLKPSNCLLLEEFDNNSDELSYSGRAFPTVLISDFGESQLCGQLRSATGATGTPEFTAPEVLILDPNDHSFPQFTFQSDMFSLGMICYFLVFGELPFSSQCSMPELKRSISRFRFKKEELWNMHNHLNLREIDPAIFDLMESLLSQEESKRPTAKETKLMLEKIMHKDDQTNSEIDPSSPLSSAEIKTFTEELNAKKTAIVSLHCSPILWNIANSLLAFFAVFGQPSANYLPYLCVFILGMSLRSSPPVRKYFFFVMVLLVLAMHFMV</sequence>
<dbReference type="InterPro" id="IPR000719">
    <property type="entry name" value="Prot_kinase_dom"/>
</dbReference>
<evidence type="ECO:0000256" key="5">
    <source>
        <dbReference type="ARBA" id="ARBA00037982"/>
    </source>
</evidence>
<evidence type="ECO:0000256" key="1">
    <source>
        <dbReference type="ARBA" id="ARBA00022679"/>
    </source>
</evidence>
<name>A0A1G4MF75_LACFM</name>
<dbReference type="SMART" id="SM00220">
    <property type="entry name" value="S_TKc"/>
    <property type="match status" value="1"/>
</dbReference>
<keyword evidence="4" id="KW-0067">ATP-binding</keyword>
<dbReference type="InterPro" id="IPR008271">
    <property type="entry name" value="Ser/Thr_kinase_AS"/>
</dbReference>
<dbReference type="GO" id="GO:0004672">
    <property type="term" value="F:protein kinase activity"/>
    <property type="evidence" value="ECO:0007669"/>
    <property type="project" value="InterPro"/>
</dbReference>
<keyword evidence="9" id="KW-1185">Reference proteome</keyword>
<organism evidence="8 9">
    <name type="scientific">Lachancea fermentati</name>
    <name type="common">Zygosaccharomyces fermentati</name>
    <dbReference type="NCBI Taxonomy" id="4955"/>
    <lineage>
        <taxon>Eukaryota</taxon>
        <taxon>Fungi</taxon>
        <taxon>Dikarya</taxon>
        <taxon>Ascomycota</taxon>
        <taxon>Saccharomycotina</taxon>
        <taxon>Saccharomycetes</taxon>
        <taxon>Saccharomycetales</taxon>
        <taxon>Saccharomycetaceae</taxon>
        <taxon>Lachancea</taxon>
    </lineage>
</organism>
<keyword evidence="2" id="KW-0547">Nucleotide-binding</keyword>
<feature type="transmembrane region" description="Helical" evidence="6">
    <location>
        <begin position="560"/>
        <end position="575"/>
    </location>
</feature>
<dbReference type="GO" id="GO:0005634">
    <property type="term" value="C:nucleus"/>
    <property type="evidence" value="ECO:0007669"/>
    <property type="project" value="TreeGrafter"/>
</dbReference>
<evidence type="ECO:0000256" key="4">
    <source>
        <dbReference type="ARBA" id="ARBA00022840"/>
    </source>
</evidence>
<dbReference type="InterPro" id="IPR011009">
    <property type="entry name" value="Kinase-like_dom_sf"/>
</dbReference>
<dbReference type="InterPro" id="IPR050339">
    <property type="entry name" value="CC_SR_Kinase"/>
</dbReference>
<feature type="domain" description="Protein kinase" evidence="7">
    <location>
        <begin position="131"/>
        <end position="473"/>
    </location>
</feature>
<dbReference type="GO" id="GO:0005737">
    <property type="term" value="C:cytoplasm"/>
    <property type="evidence" value="ECO:0007669"/>
    <property type="project" value="TreeGrafter"/>
</dbReference>
<dbReference type="OMA" id="MICYFIV"/>
<accession>A0A1G4MF75</accession>
<keyword evidence="1" id="KW-0808">Transferase</keyword>
<reference evidence="9" key="1">
    <citation type="submission" date="2016-03" db="EMBL/GenBank/DDBJ databases">
        <authorList>
            <person name="Devillers H."/>
        </authorList>
    </citation>
    <scope>NUCLEOTIDE SEQUENCE [LARGE SCALE GENOMIC DNA]</scope>
</reference>
<dbReference type="Proteomes" id="UP000190831">
    <property type="component" value="Chromosome F"/>
</dbReference>
<dbReference type="PROSITE" id="PS50011">
    <property type="entry name" value="PROTEIN_KINASE_DOM"/>
    <property type="match status" value="1"/>
</dbReference>
<protein>
    <submittedName>
        <fullName evidence="8">LAFE_0F08218g1_1</fullName>
    </submittedName>
</protein>
<keyword evidence="6" id="KW-1133">Transmembrane helix</keyword>
<keyword evidence="6" id="KW-0812">Transmembrane</keyword>
<comment type="similarity">
    <text evidence="5">Belongs to the protein kinase superfamily. Ser/Thr protein kinase family. GCN2 subfamily.</text>
</comment>
<evidence type="ECO:0000256" key="3">
    <source>
        <dbReference type="ARBA" id="ARBA00022777"/>
    </source>
</evidence>
<dbReference type="Gene3D" id="1.10.510.10">
    <property type="entry name" value="Transferase(Phosphotransferase) domain 1"/>
    <property type="match status" value="1"/>
</dbReference>
<feature type="transmembrane region" description="Helical" evidence="6">
    <location>
        <begin position="524"/>
        <end position="548"/>
    </location>
</feature>
<gene>
    <name evidence="8" type="ORF">LAFE_0F08218G</name>
</gene>
<evidence type="ECO:0000256" key="6">
    <source>
        <dbReference type="SAM" id="Phobius"/>
    </source>
</evidence>
<proteinExistence type="inferred from homology"/>
<evidence type="ECO:0000256" key="2">
    <source>
        <dbReference type="ARBA" id="ARBA00022741"/>
    </source>
</evidence>
<dbReference type="STRING" id="4955.A0A1G4MF75"/>
<dbReference type="CDD" id="cd00180">
    <property type="entry name" value="PKc"/>
    <property type="match status" value="1"/>
</dbReference>
<keyword evidence="6" id="KW-0472">Membrane</keyword>
<dbReference type="OrthoDB" id="1405469at2759"/>
<evidence type="ECO:0000313" key="8">
    <source>
        <dbReference type="EMBL" id="SCW02519.1"/>
    </source>
</evidence>
<dbReference type="EMBL" id="LT598490">
    <property type="protein sequence ID" value="SCW02519.1"/>
    <property type="molecule type" value="Genomic_DNA"/>
</dbReference>
<dbReference type="AlphaFoldDB" id="A0A1G4MF75"/>
<dbReference type="SUPFAM" id="SSF56112">
    <property type="entry name" value="Protein kinase-like (PK-like)"/>
    <property type="match status" value="1"/>
</dbReference>
<dbReference type="Gene3D" id="3.30.200.20">
    <property type="entry name" value="Phosphorylase Kinase, domain 1"/>
    <property type="match status" value="1"/>
</dbReference>